<dbReference type="AlphaFoldDB" id="A0AAN9UI96"/>
<sequence>MPLLRNVYTGTGRGTKPFPPPSSSSDDDQDDQDEQAVEIYPYEGDKDTGIFSVSTDSSSDESDDDEGTDSPSHPSDGTKSVIDNPIAAPERLLILNNEPTVVSKLGSESQPIGSPKIGVTALSAAADRRQITGDMEVGGSSSRPHPSDNPRANDALFAKLEWLHMQRTIKMFKEMEDTNREIEMIQRGLEKLDTKLQGLFGHYARLRSMDSGPKEAGPQL</sequence>
<reference evidence="2 3" key="1">
    <citation type="journal article" date="2023" name="PLoS ONE">
        <title>Cytospora paraplurivora sp. nov. isolated from orchards with fruit tree decline syndrome in Ontario, Canada.</title>
        <authorList>
            <person name="Ilyukhin E."/>
            <person name="Nguyen H.D.T."/>
            <person name="Castle A.J."/>
            <person name="Ellouze W."/>
        </authorList>
    </citation>
    <scope>NUCLEOTIDE SEQUENCE [LARGE SCALE GENOMIC DNA]</scope>
    <source>
        <strain evidence="2 3">FDS-564</strain>
    </source>
</reference>
<keyword evidence="3" id="KW-1185">Reference proteome</keyword>
<dbReference type="Proteomes" id="UP001320245">
    <property type="component" value="Unassembled WGS sequence"/>
</dbReference>
<proteinExistence type="predicted"/>
<protein>
    <submittedName>
        <fullName evidence="2">Uncharacterized protein</fullName>
    </submittedName>
</protein>
<feature type="region of interest" description="Disordered" evidence="1">
    <location>
        <begin position="1"/>
        <end position="85"/>
    </location>
</feature>
<dbReference type="EMBL" id="JAJSPL020000005">
    <property type="protein sequence ID" value="KAK7746965.1"/>
    <property type="molecule type" value="Genomic_DNA"/>
</dbReference>
<evidence type="ECO:0000313" key="2">
    <source>
        <dbReference type="EMBL" id="KAK7746965.1"/>
    </source>
</evidence>
<gene>
    <name evidence="2" type="ORF">SLS53_002153</name>
</gene>
<feature type="compositionally biased region" description="Acidic residues" evidence="1">
    <location>
        <begin position="58"/>
        <end position="68"/>
    </location>
</feature>
<feature type="compositionally biased region" description="Acidic residues" evidence="1">
    <location>
        <begin position="25"/>
        <end position="36"/>
    </location>
</feature>
<evidence type="ECO:0000256" key="1">
    <source>
        <dbReference type="SAM" id="MobiDB-lite"/>
    </source>
</evidence>
<evidence type="ECO:0000313" key="3">
    <source>
        <dbReference type="Proteomes" id="UP001320245"/>
    </source>
</evidence>
<organism evidence="2 3">
    <name type="scientific">Cytospora paraplurivora</name>
    <dbReference type="NCBI Taxonomy" id="2898453"/>
    <lineage>
        <taxon>Eukaryota</taxon>
        <taxon>Fungi</taxon>
        <taxon>Dikarya</taxon>
        <taxon>Ascomycota</taxon>
        <taxon>Pezizomycotina</taxon>
        <taxon>Sordariomycetes</taxon>
        <taxon>Sordariomycetidae</taxon>
        <taxon>Diaporthales</taxon>
        <taxon>Cytosporaceae</taxon>
        <taxon>Cytospora</taxon>
    </lineage>
</organism>
<accession>A0AAN9UI96</accession>
<name>A0AAN9UI96_9PEZI</name>
<comment type="caution">
    <text evidence="2">The sequence shown here is derived from an EMBL/GenBank/DDBJ whole genome shotgun (WGS) entry which is preliminary data.</text>
</comment>